<gene>
    <name evidence="2" type="ORF">XccvBFoX4_gp09</name>
</gene>
<evidence type="ECO:0008006" key="4">
    <source>
        <dbReference type="Google" id="ProtNLM"/>
    </source>
</evidence>
<accession>A0A858WMJ9</accession>
<feature type="compositionally biased region" description="Acidic residues" evidence="1">
    <location>
        <begin position="188"/>
        <end position="210"/>
    </location>
</feature>
<dbReference type="InterPro" id="IPR022595">
    <property type="entry name" value="Enc34_ssDNA-bd"/>
</dbReference>
<dbReference type="SUPFAM" id="SSF50249">
    <property type="entry name" value="Nucleic acid-binding proteins"/>
    <property type="match status" value="1"/>
</dbReference>
<dbReference type="Pfam" id="PF10991">
    <property type="entry name" value="Enc34_ssDNA-bd"/>
    <property type="match status" value="1"/>
</dbReference>
<feature type="region of interest" description="Disordered" evidence="1">
    <location>
        <begin position="184"/>
        <end position="210"/>
    </location>
</feature>
<evidence type="ECO:0000313" key="2">
    <source>
        <dbReference type="EMBL" id="QJI52963.1"/>
    </source>
</evidence>
<dbReference type="EMBL" id="MT161385">
    <property type="protein sequence ID" value="QJI52963.1"/>
    <property type="molecule type" value="Genomic_DNA"/>
</dbReference>
<dbReference type="InterPro" id="IPR012340">
    <property type="entry name" value="NA-bd_OB-fold"/>
</dbReference>
<keyword evidence="3" id="KW-1185">Reference proteome</keyword>
<evidence type="ECO:0000256" key="1">
    <source>
        <dbReference type="SAM" id="MobiDB-lite"/>
    </source>
</evidence>
<dbReference type="Proteomes" id="UP000671952">
    <property type="component" value="Segment"/>
</dbReference>
<evidence type="ECO:0000313" key="3">
    <source>
        <dbReference type="Proteomes" id="UP000671952"/>
    </source>
</evidence>
<name>A0A858WMJ9_9CAUD</name>
<proteinExistence type="predicted"/>
<reference evidence="2" key="1">
    <citation type="submission" date="2020-03" db="EMBL/GenBank/DDBJ databases">
        <title>Development of an integrated pest management strategy to control Xanthomonas campestris pv. campestris by using bacteriophages.</title>
        <authorList>
            <person name="Holtappels D."/>
            <person name="Rombouts S."/>
            <person name="Lavigne R."/>
            <person name="Wagemans J."/>
        </authorList>
    </citation>
    <scope>NUCLEOTIDE SEQUENCE</scope>
</reference>
<sequence>MATREIVKTVKNGKLYSDGCILLEKVRLSHPHLDEPYAGTNDKGEEGKPKYGVVSMLNKTHHKAVHDLLDAEIKKLITANDAGKIAKDKLCLRDGDDSDKSEYEDHWTISARESRKISVRNRRGLPMEKDDIAETFYGGCFGNVLIRLWYQDGKKTGAGYGKRINCGLVAVQFFDDGEAFGEGRIDDEGVFEPIEGEGIDDDNDGDDEDL</sequence>
<protein>
    <recommendedName>
        <fullName evidence="4">DUF2815 family protein</fullName>
    </recommendedName>
</protein>
<organism evidence="2 3">
    <name type="scientific">Xanthomonas phage FoX4</name>
    <dbReference type="NCBI Taxonomy" id="2723900"/>
    <lineage>
        <taxon>Viruses</taxon>
        <taxon>Duplodnaviria</taxon>
        <taxon>Heunggongvirae</taxon>
        <taxon>Uroviricota</taxon>
        <taxon>Caudoviricetes</taxon>
        <taxon>Foxquatrovirus</taxon>
        <taxon>Foxquatrovirus fox4</taxon>
    </lineage>
</organism>
<dbReference type="Gene3D" id="2.40.50.140">
    <property type="entry name" value="Nucleic acid-binding proteins"/>
    <property type="match status" value="1"/>
</dbReference>